<proteinExistence type="predicted"/>
<dbReference type="EMBL" id="JACGCM010001165">
    <property type="protein sequence ID" value="KAF6160381.1"/>
    <property type="molecule type" value="Genomic_DNA"/>
</dbReference>
<reference evidence="2 3" key="1">
    <citation type="journal article" date="2020" name="IScience">
        <title>Genome Sequencing of the Endangered Kingdonia uniflora (Circaeasteraceae, Ranunculales) Reveals Potential Mechanisms of Evolutionary Specialization.</title>
        <authorList>
            <person name="Sun Y."/>
            <person name="Deng T."/>
            <person name="Zhang A."/>
            <person name="Moore M.J."/>
            <person name="Landis J.B."/>
            <person name="Lin N."/>
            <person name="Zhang H."/>
            <person name="Zhang X."/>
            <person name="Huang J."/>
            <person name="Zhang X."/>
            <person name="Sun H."/>
            <person name="Wang H."/>
        </authorList>
    </citation>
    <scope>NUCLEOTIDE SEQUENCE [LARGE SCALE GENOMIC DNA]</scope>
    <source>
        <strain evidence="2">TB1705</strain>
        <tissue evidence="2">Leaf</tissue>
    </source>
</reference>
<evidence type="ECO:0000313" key="2">
    <source>
        <dbReference type="EMBL" id="KAF6160381.1"/>
    </source>
</evidence>
<dbReference type="Proteomes" id="UP000541444">
    <property type="component" value="Unassembled WGS sequence"/>
</dbReference>
<dbReference type="PANTHER" id="PTHR44586:SF25">
    <property type="entry name" value="(WILD MALAYSIAN BANANA) HYPOTHETICAL PROTEIN"/>
    <property type="match status" value="1"/>
</dbReference>
<name>A0A7J7MZM1_9MAGN</name>
<dbReference type="AlphaFoldDB" id="A0A7J7MZM1"/>
<gene>
    <name evidence="2" type="ORF">GIB67_019150</name>
</gene>
<comment type="caution">
    <text evidence="2">The sequence shown here is derived from an EMBL/GenBank/DDBJ whole genome shotgun (WGS) entry which is preliminary data.</text>
</comment>
<evidence type="ECO:0000259" key="1">
    <source>
        <dbReference type="Pfam" id="PF03478"/>
    </source>
</evidence>
<accession>A0A7J7MZM1</accession>
<organism evidence="2 3">
    <name type="scientific">Kingdonia uniflora</name>
    <dbReference type="NCBI Taxonomy" id="39325"/>
    <lineage>
        <taxon>Eukaryota</taxon>
        <taxon>Viridiplantae</taxon>
        <taxon>Streptophyta</taxon>
        <taxon>Embryophyta</taxon>
        <taxon>Tracheophyta</taxon>
        <taxon>Spermatophyta</taxon>
        <taxon>Magnoliopsida</taxon>
        <taxon>Ranunculales</taxon>
        <taxon>Circaeasteraceae</taxon>
        <taxon>Kingdonia</taxon>
    </lineage>
</organism>
<dbReference type="Pfam" id="PF03478">
    <property type="entry name" value="Beta-prop_KIB1-4"/>
    <property type="match status" value="1"/>
</dbReference>
<dbReference type="OrthoDB" id="642536at2759"/>
<dbReference type="PANTHER" id="PTHR44586">
    <property type="entry name" value="F-BOX DOMAIN CONTAINING PROTEIN, EXPRESSED"/>
    <property type="match status" value="1"/>
</dbReference>
<dbReference type="InterPro" id="IPR005174">
    <property type="entry name" value="KIB1-4_b-propeller"/>
</dbReference>
<sequence>MTLDCQILFIGHNSHVKVSASDFPAGKPNCIYYTDDYLDGYMMEPSGARDFVIFKLEDCSFEPFYPVEFDRIMPPPIWIQPTLQQHRHFKLIASPSTTFCLA</sequence>
<feature type="domain" description="KIB1-4 beta-propeller" evidence="1">
    <location>
        <begin position="3"/>
        <end position="47"/>
    </location>
</feature>
<keyword evidence="3" id="KW-1185">Reference proteome</keyword>
<evidence type="ECO:0000313" key="3">
    <source>
        <dbReference type="Proteomes" id="UP000541444"/>
    </source>
</evidence>
<protein>
    <recommendedName>
        <fullName evidence="1">KIB1-4 beta-propeller domain-containing protein</fullName>
    </recommendedName>
</protein>